<feature type="compositionally biased region" description="Polar residues" evidence="6">
    <location>
        <begin position="221"/>
        <end position="240"/>
    </location>
</feature>
<evidence type="ECO:0000256" key="5">
    <source>
        <dbReference type="ARBA" id="ARBA00023242"/>
    </source>
</evidence>
<keyword evidence="3" id="KW-0238">DNA-binding</keyword>
<evidence type="ECO:0000256" key="1">
    <source>
        <dbReference type="ARBA" id="ARBA00004123"/>
    </source>
</evidence>
<dbReference type="Pfam" id="PF00172">
    <property type="entry name" value="Zn_clus"/>
    <property type="match status" value="1"/>
</dbReference>
<dbReference type="Proteomes" id="UP000249526">
    <property type="component" value="Unassembled WGS sequence"/>
</dbReference>
<dbReference type="RefSeq" id="XP_025513401.1">
    <property type="nucleotide sequence ID" value="XM_025658758.1"/>
</dbReference>
<name>A0A8G1QXF5_9EURO</name>
<dbReference type="PANTHER" id="PTHR37534:SF12">
    <property type="entry name" value="ZN(2)-C6 FUNGAL-TYPE DOMAIN-CONTAINING PROTEIN"/>
    <property type="match status" value="1"/>
</dbReference>
<evidence type="ECO:0000256" key="6">
    <source>
        <dbReference type="SAM" id="MobiDB-lite"/>
    </source>
</evidence>
<dbReference type="InterPro" id="IPR021858">
    <property type="entry name" value="Fun_TF"/>
</dbReference>
<protein>
    <recommendedName>
        <fullName evidence="7">Zn(2)-C6 fungal-type domain-containing protein</fullName>
    </recommendedName>
</protein>
<dbReference type="Pfam" id="PF11951">
    <property type="entry name" value="Fungal_trans_2"/>
    <property type="match status" value="1"/>
</dbReference>
<keyword evidence="2" id="KW-0805">Transcription regulation</keyword>
<dbReference type="CDD" id="cd00067">
    <property type="entry name" value="GAL4"/>
    <property type="match status" value="1"/>
</dbReference>
<feature type="region of interest" description="Disordered" evidence="6">
    <location>
        <begin position="1"/>
        <end position="21"/>
    </location>
</feature>
<feature type="region of interest" description="Disordered" evidence="6">
    <location>
        <begin position="221"/>
        <end position="250"/>
    </location>
</feature>
<evidence type="ECO:0000256" key="3">
    <source>
        <dbReference type="ARBA" id="ARBA00023125"/>
    </source>
</evidence>
<dbReference type="GeneID" id="37162160"/>
<evidence type="ECO:0000256" key="2">
    <source>
        <dbReference type="ARBA" id="ARBA00023015"/>
    </source>
</evidence>
<proteinExistence type="predicted"/>
<feature type="compositionally biased region" description="Polar residues" evidence="6">
    <location>
        <begin position="116"/>
        <end position="127"/>
    </location>
</feature>
<dbReference type="InterPro" id="IPR001138">
    <property type="entry name" value="Zn2Cys6_DnaBD"/>
</dbReference>
<dbReference type="GO" id="GO:0005634">
    <property type="term" value="C:nucleus"/>
    <property type="evidence" value="ECO:0007669"/>
    <property type="project" value="UniProtKB-SubCell"/>
</dbReference>
<gene>
    <name evidence="8" type="ORF">BO85DRAFT_440321</name>
</gene>
<feature type="domain" description="Zn(2)-C6 fungal-type" evidence="7">
    <location>
        <begin position="36"/>
        <end position="66"/>
    </location>
</feature>
<evidence type="ECO:0000313" key="9">
    <source>
        <dbReference type="Proteomes" id="UP000249526"/>
    </source>
</evidence>
<keyword evidence="5" id="KW-0539">Nucleus</keyword>
<dbReference type="SUPFAM" id="SSF57701">
    <property type="entry name" value="Zn2/Cys6 DNA-binding domain"/>
    <property type="match status" value="1"/>
</dbReference>
<dbReference type="SMART" id="SM00066">
    <property type="entry name" value="GAL4"/>
    <property type="match status" value="1"/>
</dbReference>
<keyword evidence="4" id="KW-0804">Transcription</keyword>
<reference evidence="8 9" key="1">
    <citation type="submission" date="2018-02" db="EMBL/GenBank/DDBJ databases">
        <title>The genomes of Aspergillus section Nigri reveals drivers in fungal speciation.</title>
        <authorList>
            <consortium name="DOE Joint Genome Institute"/>
            <person name="Vesth T.C."/>
            <person name="Nybo J."/>
            <person name="Theobald S."/>
            <person name="Brandl J."/>
            <person name="Frisvad J.C."/>
            <person name="Nielsen K.F."/>
            <person name="Lyhne E.K."/>
            <person name="Kogle M.E."/>
            <person name="Kuo A."/>
            <person name="Riley R."/>
            <person name="Clum A."/>
            <person name="Nolan M."/>
            <person name="Lipzen A."/>
            <person name="Salamov A."/>
            <person name="Henrissat B."/>
            <person name="Wiebenga A."/>
            <person name="De vries R.P."/>
            <person name="Grigoriev I.V."/>
            <person name="Mortensen U.H."/>
            <person name="Andersen M.R."/>
            <person name="Baker S.E."/>
        </authorList>
    </citation>
    <scope>NUCLEOTIDE SEQUENCE [LARGE SCALE GENOMIC DNA]</scope>
    <source>
        <strain evidence="8 9">CBS 112811</strain>
    </source>
</reference>
<evidence type="ECO:0000313" key="8">
    <source>
        <dbReference type="EMBL" id="RAH55479.1"/>
    </source>
</evidence>
<dbReference type="EMBL" id="KZ825068">
    <property type="protein sequence ID" value="RAH55479.1"/>
    <property type="molecule type" value="Genomic_DNA"/>
</dbReference>
<dbReference type="GO" id="GO:0000981">
    <property type="term" value="F:DNA-binding transcription factor activity, RNA polymerase II-specific"/>
    <property type="evidence" value="ECO:0007669"/>
    <property type="project" value="InterPro"/>
</dbReference>
<dbReference type="GO" id="GO:0009893">
    <property type="term" value="P:positive regulation of metabolic process"/>
    <property type="evidence" value="ECO:0007669"/>
    <property type="project" value="UniProtKB-ARBA"/>
</dbReference>
<evidence type="ECO:0000259" key="7">
    <source>
        <dbReference type="PROSITE" id="PS50048"/>
    </source>
</evidence>
<dbReference type="InterPro" id="IPR036864">
    <property type="entry name" value="Zn2-C6_fun-type_DNA-bd_sf"/>
</dbReference>
<accession>A0A8G1QXF5</accession>
<keyword evidence="9" id="KW-1185">Reference proteome</keyword>
<evidence type="ECO:0000256" key="4">
    <source>
        <dbReference type="ARBA" id="ARBA00023163"/>
    </source>
</evidence>
<feature type="region of interest" description="Disordered" evidence="6">
    <location>
        <begin position="115"/>
        <end position="157"/>
    </location>
</feature>
<dbReference type="PANTHER" id="PTHR37534">
    <property type="entry name" value="TRANSCRIPTIONAL ACTIVATOR PROTEIN UGA3"/>
    <property type="match status" value="1"/>
</dbReference>
<dbReference type="GO" id="GO:0008270">
    <property type="term" value="F:zinc ion binding"/>
    <property type="evidence" value="ECO:0007669"/>
    <property type="project" value="InterPro"/>
</dbReference>
<organism evidence="8 9">
    <name type="scientific">Aspergillus piperis CBS 112811</name>
    <dbReference type="NCBI Taxonomy" id="1448313"/>
    <lineage>
        <taxon>Eukaryota</taxon>
        <taxon>Fungi</taxon>
        <taxon>Dikarya</taxon>
        <taxon>Ascomycota</taxon>
        <taxon>Pezizomycotina</taxon>
        <taxon>Eurotiomycetes</taxon>
        <taxon>Eurotiomycetidae</taxon>
        <taxon>Eurotiales</taxon>
        <taxon>Aspergillaceae</taxon>
        <taxon>Aspergillus</taxon>
        <taxon>Aspergillus subgen. Circumdati</taxon>
    </lineage>
</organism>
<dbReference type="GO" id="GO:0003677">
    <property type="term" value="F:DNA binding"/>
    <property type="evidence" value="ECO:0007669"/>
    <property type="project" value="UniProtKB-KW"/>
</dbReference>
<dbReference type="Gene3D" id="4.10.240.10">
    <property type="entry name" value="Zn(2)-C6 fungal-type DNA-binding domain"/>
    <property type="match status" value="1"/>
</dbReference>
<comment type="subcellular location">
    <subcellularLocation>
        <location evidence="1">Nucleus</location>
    </subcellularLocation>
</comment>
<dbReference type="PROSITE" id="PS00463">
    <property type="entry name" value="ZN2_CY6_FUNGAL_1"/>
    <property type="match status" value="1"/>
</dbReference>
<sequence>MPRAIATARTTQTSAGSVPLGSGDRLVRSYTRSRNGCFTCRLRRKKCDENHPKCNSCTKLDLICDYAEPPWWRSLEQRDIHKERMQRRIRFNKVMEKERNLQAFVDRTLPGVRRMNVTSGSHPTHTITYGPYRSETSTSEAPPTPSTAGFGFDNAQPSWQGTVPSALNILGSQDLPGQLPLPPLSQQLPLPSLTQQFPVSEPFQESLPGFSHQIPQVPQQFSEQNTSQMSLSASTSNNDWPQGYHSESITDDNAGLEQLSKDESLAAYLQAMTVAAAERPLLNNFVDKVVKLIFPVLDIHPQSLSRTHEILQSIETNKPYFHVCMSVSALHIKTVNASHTWRTQDKVIDDIMRHRWASVSELCDALNLDENHSKVLDATLATIFFHCAVGEPDDYLPDIPWYEHFTAVSNLVNKLGLLEMRPSTDLPFSMSLTTWIDILGATMLGRSPLFAHAYRAKNLSGVASGLQELMGCEDRIMYLISEIACLESLIRERRVDEQGLRLHISALTEQLDNAEIEPSGNPCTSSGNICPRRLTENITAVFRAAARLYLATLAPGFDRYSKYTADLVEAIGSAAINIPKGPYGFDRALVWPLFIAGAYSLPGCTFRILLSHRATALADEADYGSFGRMYRVLKECWKVGDYPSTTTEVYAEANHLLPSNNAEQNANGSAVQLPSIESIGRPIKKSPVHWRDVMKRRDWKYLLM</sequence>
<dbReference type="PROSITE" id="PS50048">
    <property type="entry name" value="ZN2_CY6_FUNGAL_2"/>
    <property type="match status" value="1"/>
</dbReference>
<dbReference type="AlphaFoldDB" id="A0A8G1QXF5"/>